<protein>
    <submittedName>
        <fullName evidence="1">GNAT family N-acetyltransferase</fullName>
    </submittedName>
</protein>
<dbReference type="SUPFAM" id="SSF55729">
    <property type="entry name" value="Acyl-CoA N-acyltransferases (Nat)"/>
    <property type="match status" value="1"/>
</dbReference>
<sequence>MFDSAGQFGRAVPVLPQLRYELTARGGLREHHPAHCPRQHPVGSGTVWVGWNARLRLRQLTCRACHAHDPAISTWCIVDPGYQQRRAEQTDGLGVEIVAIPPEHHPAGVGRIEIRLNGRAVGDIDLALCAQCQAGIIEHIRVDPPPHRRRGFGRVLLAAALSRGRGYRWSTTAIEDTDSAHQFWKAVSDPALRLGLPERCPDMRAAASLQE</sequence>
<organism evidence="1 2">
    <name type="scientific">Prauserella endophytica</name>
    <dbReference type="NCBI Taxonomy" id="1592324"/>
    <lineage>
        <taxon>Bacteria</taxon>
        <taxon>Bacillati</taxon>
        <taxon>Actinomycetota</taxon>
        <taxon>Actinomycetes</taxon>
        <taxon>Pseudonocardiales</taxon>
        <taxon>Pseudonocardiaceae</taxon>
        <taxon>Prauserella</taxon>
        <taxon>Prauserella coralliicola group</taxon>
    </lineage>
</organism>
<proteinExistence type="predicted"/>
<evidence type="ECO:0000313" key="2">
    <source>
        <dbReference type="Proteomes" id="UP000309992"/>
    </source>
</evidence>
<gene>
    <name evidence="1" type="ORF">FCN18_33225</name>
</gene>
<keyword evidence="2" id="KW-1185">Reference proteome</keyword>
<comment type="caution">
    <text evidence="1">The sequence shown here is derived from an EMBL/GenBank/DDBJ whole genome shotgun (WGS) entry which is preliminary data.</text>
</comment>
<name>A0ABY2RUU4_9PSEU</name>
<dbReference type="Proteomes" id="UP000309992">
    <property type="component" value="Unassembled WGS sequence"/>
</dbReference>
<dbReference type="InterPro" id="IPR016181">
    <property type="entry name" value="Acyl_CoA_acyltransferase"/>
</dbReference>
<dbReference type="EMBL" id="SWMS01000030">
    <property type="protein sequence ID" value="TKG61504.1"/>
    <property type="molecule type" value="Genomic_DNA"/>
</dbReference>
<dbReference type="RefSeq" id="WP_137096980.1">
    <property type="nucleotide sequence ID" value="NZ_SWMS01000030.1"/>
</dbReference>
<evidence type="ECO:0000313" key="1">
    <source>
        <dbReference type="EMBL" id="TKG61504.1"/>
    </source>
</evidence>
<reference evidence="1 2" key="1">
    <citation type="journal article" date="2015" name="Antonie Van Leeuwenhoek">
        <title>Prauserella endophytica sp. nov., an endophytic actinobacterium isolated from Tamarix taklamakanensis.</title>
        <authorList>
            <person name="Liu J.M."/>
            <person name="Habden X."/>
            <person name="Guo L."/>
            <person name="Tuo L."/>
            <person name="Jiang Z.K."/>
            <person name="Liu S.W."/>
            <person name="Liu X.F."/>
            <person name="Chen L."/>
            <person name="Li R.F."/>
            <person name="Zhang Y.Q."/>
            <person name="Sun C.H."/>
        </authorList>
    </citation>
    <scope>NUCLEOTIDE SEQUENCE [LARGE SCALE GENOMIC DNA]</scope>
    <source>
        <strain evidence="1 2">CGMCC 4.7182</strain>
    </source>
</reference>
<dbReference type="Gene3D" id="3.40.630.30">
    <property type="match status" value="1"/>
</dbReference>
<accession>A0ABY2RUU4</accession>